<protein>
    <submittedName>
        <fullName evidence="5">SdiA-regulated domain-containing protein</fullName>
    </submittedName>
</protein>
<proteinExistence type="inferred from homology"/>
<dbReference type="InterPro" id="IPR009722">
    <property type="entry name" value="YjiK/CarP"/>
</dbReference>
<keyword evidence="4" id="KW-0472">Membrane</keyword>
<evidence type="ECO:0000313" key="6">
    <source>
        <dbReference type="Proteomes" id="UP001556098"/>
    </source>
</evidence>
<name>A0ABV3RTI6_9RHOB</name>
<evidence type="ECO:0000256" key="4">
    <source>
        <dbReference type="ARBA" id="ARBA00023136"/>
    </source>
</evidence>
<comment type="subcellular location">
    <subcellularLocation>
        <location evidence="1">Cell membrane</location>
    </subcellularLocation>
</comment>
<sequence>MPLYRPDVGLTEPSGLAVDPSGTAFWIVSDDTEVIFRLDLDGRLDRFTGVDYRLTDLEGVTIDARRNRLLVVSEPRASILSVDLRPPHRITEFPLKDMAGARHARKLLSERQNGLEGVAVDPNSDLVYVVKEAKPRLLITVSPELDRLIAVAELDDMLNDAPEKGTDASGVAVDPHRSGLWIVSDRGRSAHFLHLDSGQVRHFDLTYRADGETHRLDNPEGIALSVDGTSLFVLSDDGRKSRLVQYVIPKLD</sequence>
<comment type="caution">
    <text evidence="5">The sequence shown here is derived from an EMBL/GenBank/DDBJ whole genome shotgun (WGS) entry which is preliminary data.</text>
</comment>
<evidence type="ECO:0000313" key="5">
    <source>
        <dbReference type="EMBL" id="MEW9922264.1"/>
    </source>
</evidence>
<dbReference type="EMBL" id="JBFNXX010000041">
    <property type="protein sequence ID" value="MEW9922264.1"/>
    <property type="molecule type" value="Genomic_DNA"/>
</dbReference>
<dbReference type="InterPro" id="IPR011042">
    <property type="entry name" value="6-blade_b-propeller_TolB-like"/>
</dbReference>
<dbReference type="SUPFAM" id="SSF50956">
    <property type="entry name" value="Thermostable phytase (3-phytase)"/>
    <property type="match status" value="1"/>
</dbReference>
<gene>
    <name evidence="5" type="ORF">AB2B41_21915</name>
</gene>
<comment type="similarity">
    <text evidence="2">Belongs to the YjiK family.</text>
</comment>
<dbReference type="RefSeq" id="WP_367879962.1">
    <property type="nucleotide sequence ID" value="NZ_JBFNXX010000041.1"/>
</dbReference>
<accession>A0ABV3RTI6</accession>
<evidence type="ECO:0000256" key="1">
    <source>
        <dbReference type="ARBA" id="ARBA00004236"/>
    </source>
</evidence>
<organism evidence="5 6">
    <name type="scientific">Sulfitobacter sediminis</name>
    <dbReference type="NCBI Taxonomy" id="3234186"/>
    <lineage>
        <taxon>Bacteria</taxon>
        <taxon>Pseudomonadati</taxon>
        <taxon>Pseudomonadota</taxon>
        <taxon>Alphaproteobacteria</taxon>
        <taxon>Rhodobacterales</taxon>
        <taxon>Roseobacteraceae</taxon>
        <taxon>Sulfitobacter</taxon>
    </lineage>
</organism>
<dbReference type="Proteomes" id="UP001556098">
    <property type="component" value="Unassembled WGS sequence"/>
</dbReference>
<keyword evidence="6" id="KW-1185">Reference proteome</keyword>
<dbReference type="Pfam" id="PF06977">
    <property type="entry name" value="SdiA-regulated"/>
    <property type="match status" value="1"/>
</dbReference>
<reference evidence="5 6" key="1">
    <citation type="submission" date="2024-07" db="EMBL/GenBank/DDBJ databases">
        <title>Marimonas sp.nov., isolated from tidal-flat sediment.</title>
        <authorList>
            <person name="Jayan J.N."/>
            <person name="Lee S.S."/>
        </authorList>
    </citation>
    <scope>NUCLEOTIDE SEQUENCE [LARGE SCALE GENOMIC DNA]</scope>
    <source>
        <strain evidence="5 6">MJW-29</strain>
    </source>
</reference>
<evidence type="ECO:0000256" key="2">
    <source>
        <dbReference type="ARBA" id="ARBA00009852"/>
    </source>
</evidence>
<keyword evidence="3" id="KW-1003">Cell membrane</keyword>
<evidence type="ECO:0000256" key="3">
    <source>
        <dbReference type="ARBA" id="ARBA00022475"/>
    </source>
</evidence>
<dbReference type="Gene3D" id="2.120.10.30">
    <property type="entry name" value="TolB, C-terminal domain"/>
    <property type="match status" value="1"/>
</dbReference>